<dbReference type="AlphaFoldDB" id="A0A1N6GIG1"/>
<name>A0A1N6GIG1_9BURK</name>
<dbReference type="Proteomes" id="UP000184693">
    <property type="component" value="Unassembled WGS sequence"/>
</dbReference>
<keyword evidence="10 11" id="KW-0472">Membrane</keyword>
<dbReference type="Gene3D" id="1.10.287.130">
    <property type="match status" value="1"/>
</dbReference>
<evidence type="ECO:0000256" key="3">
    <source>
        <dbReference type="ARBA" id="ARBA00012438"/>
    </source>
</evidence>
<dbReference type="Pfam" id="PF00672">
    <property type="entry name" value="HAMP"/>
    <property type="match status" value="1"/>
</dbReference>
<dbReference type="SMART" id="SM00304">
    <property type="entry name" value="HAMP"/>
    <property type="match status" value="1"/>
</dbReference>
<evidence type="ECO:0000256" key="9">
    <source>
        <dbReference type="ARBA" id="ARBA00023012"/>
    </source>
</evidence>
<evidence type="ECO:0000313" key="15">
    <source>
        <dbReference type="Proteomes" id="UP000184693"/>
    </source>
</evidence>
<evidence type="ECO:0000256" key="10">
    <source>
        <dbReference type="ARBA" id="ARBA00023136"/>
    </source>
</evidence>
<feature type="transmembrane region" description="Helical" evidence="11">
    <location>
        <begin position="182"/>
        <end position="203"/>
    </location>
</feature>
<evidence type="ECO:0000256" key="8">
    <source>
        <dbReference type="ARBA" id="ARBA00022989"/>
    </source>
</evidence>
<evidence type="ECO:0000256" key="2">
    <source>
        <dbReference type="ARBA" id="ARBA00004141"/>
    </source>
</evidence>
<evidence type="ECO:0000259" key="13">
    <source>
        <dbReference type="PROSITE" id="PS50885"/>
    </source>
</evidence>
<dbReference type="InterPro" id="IPR003594">
    <property type="entry name" value="HATPase_dom"/>
</dbReference>
<evidence type="ECO:0000259" key="12">
    <source>
        <dbReference type="PROSITE" id="PS50109"/>
    </source>
</evidence>
<evidence type="ECO:0000256" key="11">
    <source>
        <dbReference type="SAM" id="Phobius"/>
    </source>
</evidence>
<dbReference type="GO" id="GO:0000155">
    <property type="term" value="F:phosphorelay sensor kinase activity"/>
    <property type="evidence" value="ECO:0007669"/>
    <property type="project" value="InterPro"/>
</dbReference>
<keyword evidence="9" id="KW-0902">Two-component regulatory system</keyword>
<dbReference type="InterPro" id="IPR004358">
    <property type="entry name" value="Sig_transdc_His_kin-like_C"/>
</dbReference>
<dbReference type="InterPro" id="IPR036890">
    <property type="entry name" value="HATPase_C_sf"/>
</dbReference>
<dbReference type="InterPro" id="IPR050428">
    <property type="entry name" value="TCS_sensor_his_kinase"/>
</dbReference>
<dbReference type="PRINTS" id="PR00344">
    <property type="entry name" value="BCTRLSENSOR"/>
</dbReference>
<dbReference type="PROSITE" id="PS50109">
    <property type="entry name" value="HIS_KIN"/>
    <property type="match status" value="1"/>
</dbReference>
<evidence type="ECO:0000256" key="1">
    <source>
        <dbReference type="ARBA" id="ARBA00000085"/>
    </source>
</evidence>
<dbReference type="InterPro" id="IPR005467">
    <property type="entry name" value="His_kinase_dom"/>
</dbReference>
<dbReference type="SUPFAM" id="SSF47384">
    <property type="entry name" value="Homodimeric domain of signal transducing histidine kinase"/>
    <property type="match status" value="1"/>
</dbReference>
<feature type="domain" description="HAMP" evidence="13">
    <location>
        <begin position="200"/>
        <end position="253"/>
    </location>
</feature>
<dbReference type="CDD" id="cd00082">
    <property type="entry name" value="HisKA"/>
    <property type="match status" value="1"/>
</dbReference>
<dbReference type="PANTHER" id="PTHR45436">
    <property type="entry name" value="SENSOR HISTIDINE KINASE YKOH"/>
    <property type="match status" value="1"/>
</dbReference>
<dbReference type="PROSITE" id="PS50885">
    <property type="entry name" value="HAMP"/>
    <property type="match status" value="1"/>
</dbReference>
<dbReference type="InterPro" id="IPR003661">
    <property type="entry name" value="HisK_dim/P_dom"/>
</dbReference>
<dbReference type="InterPro" id="IPR003660">
    <property type="entry name" value="HAMP_dom"/>
</dbReference>
<keyword evidence="4" id="KW-0597">Phosphoprotein</keyword>
<dbReference type="RefSeq" id="WP_254368826.1">
    <property type="nucleotide sequence ID" value="NZ_FSRM01000001.1"/>
</dbReference>
<dbReference type="EC" id="2.7.13.3" evidence="3"/>
<keyword evidence="6 11" id="KW-0812">Transmembrane</keyword>
<dbReference type="EMBL" id="FSRM01000001">
    <property type="protein sequence ID" value="SIO07315.1"/>
    <property type="molecule type" value="Genomic_DNA"/>
</dbReference>
<dbReference type="Pfam" id="PF00512">
    <property type="entry name" value="HisKA"/>
    <property type="match status" value="1"/>
</dbReference>
<comment type="catalytic activity">
    <reaction evidence="1">
        <text>ATP + protein L-histidine = ADP + protein N-phospho-L-histidine.</text>
        <dbReference type="EC" id="2.7.13.3"/>
    </reaction>
</comment>
<reference evidence="14 15" key="1">
    <citation type="submission" date="2016-11" db="EMBL/GenBank/DDBJ databases">
        <authorList>
            <person name="Jaros S."/>
            <person name="Januszkiewicz K."/>
            <person name="Wedrychowicz H."/>
        </authorList>
    </citation>
    <scope>NUCLEOTIDE SEQUENCE [LARGE SCALE GENOMIC DNA]</scope>
    <source>
        <strain evidence="14 15">GAS86</strain>
    </source>
</reference>
<dbReference type="SMART" id="SM00388">
    <property type="entry name" value="HisKA"/>
    <property type="match status" value="1"/>
</dbReference>
<organism evidence="14 15">
    <name type="scientific">Paraburkholderia phenazinium</name>
    <dbReference type="NCBI Taxonomy" id="60549"/>
    <lineage>
        <taxon>Bacteria</taxon>
        <taxon>Pseudomonadati</taxon>
        <taxon>Pseudomonadota</taxon>
        <taxon>Betaproteobacteria</taxon>
        <taxon>Burkholderiales</taxon>
        <taxon>Burkholderiaceae</taxon>
        <taxon>Paraburkholderia</taxon>
    </lineage>
</organism>
<evidence type="ECO:0000256" key="7">
    <source>
        <dbReference type="ARBA" id="ARBA00022777"/>
    </source>
</evidence>
<dbReference type="PANTHER" id="PTHR45436:SF15">
    <property type="entry name" value="SENSOR HISTIDINE KINASE CUSS"/>
    <property type="match status" value="1"/>
</dbReference>
<dbReference type="Pfam" id="PF02518">
    <property type="entry name" value="HATPase_c"/>
    <property type="match status" value="1"/>
</dbReference>
<evidence type="ECO:0000256" key="6">
    <source>
        <dbReference type="ARBA" id="ARBA00022692"/>
    </source>
</evidence>
<keyword evidence="7 14" id="KW-0418">Kinase</keyword>
<evidence type="ECO:0000256" key="4">
    <source>
        <dbReference type="ARBA" id="ARBA00022553"/>
    </source>
</evidence>
<dbReference type="SMART" id="SM00387">
    <property type="entry name" value="HATPase_c"/>
    <property type="match status" value="1"/>
</dbReference>
<accession>A0A1N6GIG1</accession>
<dbReference type="GO" id="GO:0005886">
    <property type="term" value="C:plasma membrane"/>
    <property type="evidence" value="ECO:0007669"/>
    <property type="project" value="TreeGrafter"/>
</dbReference>
<dbReference type="Gene3D" id="3.30.565.10">
    <property type="entry name" value="Histidine kinase-like ATPase, C-terminal domain"/>
    <property type="match status" value="1"/>
</dbReference>
<feature type="domain" description="Histidine kinase" evidence="12">
    <location>
        <begin position="261"/>
        <end position="457"/>
    </location>
</feature>
<evidence type="ECO:0000256" key="5">
    <source>
        <dbReference type="ARBA" id="ARBA00022679"/>
    </source>
</evidence>
<comment type="subcellular location">
    <subcellularLocation>
        <location evidence="2">Membrane</location>
        <topology evidence="2">Multi-pass membrane protein</topology>
    </subcellularLocation>
</comment>
<proteinExistence type="predicted"/>
<dbReference type="SUPFAM" id="SSF55874">
    <property type="entry name" value="ATPase domain of HSP90 chaperone/DNA topoisomerase II/histidine kinase"/>
    <property type="match status" value="1"/>
</dbReference>
<sequence length="457" mass="50009">MFTLFTMLNRWIRSLSARLWVTSIVALALTLTVLAMGVTYAFNHYPEQMLGRHDLIQHTKELASGVRFDGAGRPVSVNLPAEQAWIFSAAPTEIHYRVLDEQGHVLFASANAQNGPAWVPGDLAAAVGHIEQVKMDGRSFDITTLQLRQGPAHFYAQIATSARLLDAMIGTKVRQIPANVRIITSIAAIIFGLTLTVTVHRLLKPLREASSAAALITPRNLTTRLSLRGMPSEIKPLIEAFNGALGRLENGFTVQQQFLASAAHELQTPLTLIRGQIELQPGIEDKGLLLREIDLMARQVRQLLHLAEVSEAQNFTFGEVSTVDVARDVLAYLGRKADTKQVKLELDSSGAPASVWADRSALFILLKNIVENAINVSPPNSVVWLVIGAASIEVSDAGPGIREEHLPFLFKRFWRAPGVRHDGAGLGLAICKEIAVAHEWRLTVSRLAAGTRFIVGF</sequence>
<dbReference type="InterPro" id="IPR036097">
    <property type="entry name" value="HisK_dim/P_sf"/>
</dbReference>
<evidence type="ECO:0000313" key="14">
    <source>
        <dbReference type="EMBL" id="SIO07315.1"/>
    </source>
</evidence>
<feature type="transmembrane region" description="Helical" evidence="11">
    <location>
        <begin position="20"/>
        <end position="42"/>
    </location>
</feature>
<protein>
    <recommendedName>
        <fullName evidence="3">histidine kinase</fullName>
        <ecNumber evidence="3">2.7.13.3</ecNumber>
    </recommendedName>
</protein>
<keyword evidence="5" id="KW-0808">Transferase</keyword>
<keyword evidence="8 11" id="KW-1133">Transmembrane helix</keyword>
<gene>
    <name evidence="14" type="ORF">SAMN05444168_2430</name>
</gene>